<evidence type="ECO:0000313" key="1">
    <source>
        <dbReference type="EMBL" id="MBH8554613.1"/>
    </source>
</evidence>
<accession>A0A8J7HKY1</accession>
<proteinExistence type="predicted"/>
<evidence type="ECO:0000313" key="2">
    <source>
        <dbReference type="Proteomes" id="UP000599391"/>
    </source>
</evidence>
<sequence>MKISEITHAEAQRKVGIAQRKACGIARLERVRERRRVSLHNKLFKTETQRV</sequence>
<dbReference type="Proteomes" id="UP000599391">
    <property type="component" value="Unassembled WGS sequence"/>
</dbReference>
<dbReference type="AlphaFoldDB" id="A0A8J7HKY1"/>
<name>A0A8J7HKY1_9CYAN</name>
<gene>
    <name evidence="1" type="ORF">I8751_20055</name>
</gene>
<reference evidence="1 2" key="1">
    <citation type="journal article" date="2021" name="Int. J. Syst. Evol. Microbiol.">
        <title>Amazonocrinis nigriterrae gen. nov., sp. nov., Atlanticothrix silvestris gen. nov., sp. nov. and Dendronalium phyllosphericum gen. nov., sp. nov., nostocacean cyanobacteria from Brazilian environments.</title>
        <authorList>
            <person name="Alvarenga D.O."/>
            <person name="Andreote A.P.D."/>
            <person name="Branco L.H.Z."/>
            <person name="Delbaje E."/>
            <person name="Cruz R.B."/>
            <person name="Varani A.M."/>
            <person name="Fiore M.F."/>
        </authorList>
    </citation>
    <scope>NUCLEOTIDE SEQUENCE [LARGE SCALE GENOMIC DNA]</scope>
    <source>
        <strain evidence="1 2">CENA357</strain>
    </source>
</reference>
<organism evidence="1 2">
    <name type="scientific">Atlanticothrix silvestris CENA357</name>
    <dbReference type="NCBI Taxonomy" id="1725252"/>
    <lineage>
        <taxon>Bacteria</taxon>
        <taxon>Bacillati</taxon>
        <taxon>Cyanobacteriota</taxon>
        <taxon>Cyanophyceae</taxon>
        <taxon>Nostocales</taxon>
        <taxon>Nodulariaceae</taxon>
        <taxon>Atlanticothrix</taxon>
        <taxon>Atlanticothrix silvestris</taxon>
    </lineage>
</organism>
<dbReference type="EMBL" id="JAECZB010000077">
    <property type="protein sequence ID" value="MBH8554613.1"/>
    <property type="molecule type" value="Genomic_DNA"/>
</dbReference>
<keyword evidence="2" id="KW-1185">Reference proteome</keyword>
<protein>
    <submittedName>
        <fullName evidence="1">Uncharacterized protein</fullName>
    </submittedName>
</protein>
<comment type="caution">
    <text evidence="1">The sequence shown here is derived from an EMBL/GenBank/DDBJ whole genome shotgun (WGS) entry which is preliminary data.</text>
</comment>